<dbReference type="AlphaFoldDB" id="A0A7W6NMG4"/>
<comment type="caution">
    <text evidence="1">The sequence shown here is derived from an EMBL/GenBank/DDBJ whole genome shotgun (WGS) entry which is preliminary data.</text>
</comment>
<organism evidence="1 2">
    <name type="scientific">Brevundimonas lenta</name>
    <dbReference type="NCBI Taxonomy" id="424796"/>
    <lineage>
        <taxon>Bacteria</taxon>
        <taxon>Pseudomonadati</taxon>
        <taxon>Pseudomonadota</taxon>
        <taxon>Alphaproteobacteria</taxon>
        <taxon>Caulobacterales</taxon>
        <taxon>Caulobacteraceae</taxon>
        <taxon>Brevundimonas</taxon>
    </lineage>
</organism>
<proteinExistence type="predicted"/>
<accession>A0A7W6NMG4</accession>
<evidence type="ECO:0000313" key="1">
    <source>
        <dbReference type="EMBL" id="MBB4081330.1"/>
    </source>
</evidence>
<dbReference type="Proteomes" id="UP000529946">
    <property type="component" value="Unassembled WGS sequence"/>
</dbReference>
<dbReference type="EMBL" id="JACIDM010000001">
    <property type="protein sequence ID" value="MBB4081330.1"/>
    <property type="molecule type" value="Genomic_DNA"/>
</dbReference>
<name>A0A7W6NMG4_9CAUL</name>
<keyword evidence="2" id="KW-1185">Reference proteome</keyword>
<dbReference type="RefSeq" id="WP_183201888.1">
    <property type="nucleotide sequence ID" value="NZ_BAAAER010000002.1"/>
</dbReference>
<protein>
    <recommendedName>
        <fullName evidence="3">TIR domain-containing protein</fullName>
    </recommendedName>
</protein>
<sequence>MDVFVSVGTGLSPEQEAFVSAVEARLKAVGCSPCTIGRNTFSADAPLRAVTDLMDRCSGVVVIAVERYWVQDGVERRGGARSKSLAGVGLATPWNQIEAAMAYSRGLPLLVLVDQSLRCDGLLEKGNDWFVHELPIDPAALNSVTFTGLLDSWRQRVAAPPSRPEPASDPSKMTIGALAGALGPAQLWAILGALTVLMGGAFTAGATVGKLIDPPESSKAAGEAAGK</sequence>
<evidence type="ECO:0000313" key="2">
    <source>
        <dbReference type="Proteomes" id="UP000529946"/>
    </source>
</evidence>
<gene>
    <name evidence="1" type="ORF">GGR12_000169</name>
</gene>
<evidence type="ECO:0008006" key="3">
    <source>
        <dbReference type="Google" id="ProtNLM"/>
    </source>
</evidence>
<reference evidence="1 2" key="1">
    <citation type="submission" date="2020-08" db="EMBL/GenBank/DDBJ databases">
        <title>Genomic Encyclopedia of Type Strains, Phase IV (KMG-IV): sequencing the most valuable type-strain genomes for metagenomic binning, comparative biology and taxonomic classification.</title>
        <authorList>
            <person name="Goeker M."/>
        </authorList>
    </citation>
    <scope>NUCLEOTIDE SEQUENCE [LARGE SCALE GENOMIC DNA]</scope>
    <source>
        <strain evidence="1 2">DSM 23960</strain>
    </source>
</reference>